<proteinExistence type="predicted"/>
<evidence type="ECO:0000313" key="3">
    <source>
        <dbReference type="Proteomes" id="UP001596183"/>
    </source>
</evidence>
<dbReference type="Proteomes" id="UP001596183">
    <property type="component" value="Unassembled WGS sequence"/>
</dbReference>
<evidence type="ECO:0000256" key="1">
    <source>
        <dbReference type="SAM" id="MobiDB-lite"/>
    </source>
</evidence>
<feature type="region of interest" description="Disordered" evidence="1">
    <location>
        <begin position="74"/>
        <end position="106"/>
    </location>
</feature>
<evidence type="ECO:0000313" key="2">
    <source>
        <dbReference type="EMBL" id="MFC5670151.1"/>
    </source>
</evidence>
<accession>A0ABW0XMD1</accession>
<comment type="caution">
    <text evidence="2">The sequence shown here is derived from an EMBL/GenBank/DDBJ whole genome shotgun (WGS) entry which is preliminary data.</text>
</comment>
<protein>
    <submittedName>
        <fullName evidence="2">Uncharacterized protein</fullName>
    </submittedName>
</protein>
<reference evidence="3" key="1">
    <citation type="journal article" date="2019" name="Int. J. Syst. Evol. Microbiol.">
        <title>The Global Catalogue of Microorganisms (GCM) 10K type strain sequencing project: providing services to taxonomists for standard genome sequencing and annotation.</title>
        <authorList>
            <consortium name="The Broad Institute Genomics Platform"/>
            <consortium name="The Broad Institute Genome Sequencing Center for Infectious Disease"/>
            <person name="Wu L."/>
            <person name="Ma J."/>
        </authorList>
    </citation>
    <scope>NUCLEOTIDE SEQUENCE [LARGE SCALE GENOMIC DNA]</scope>
    <source>
        <strain evidence="3">JCM 13852</strain>
    </source>
</reference>
<dbReference type="EMBL" id="JBHSPC010000019">
    <property type="protein sequence ID" value="MFC5670151.1"/>
    <property type="molecule type" value="Genomic_DNA"/>
</dbReference>
<keyword evidence="3" id="KW-1185">Reference proteome</keyword>
<dbReference type="RefSeq" id="WP_381207878.1">
    <property type="nucleotide sequence ID" value="NZ_JBHSPC010000019.1"/>
</dbReference>
<sequence>MEPFLHRVPYAPQQVEGHFRDRRGDRHPVRRRAELRVRPVPAAAAGVPEVAAAPSTSARSRRLRISGIATYRAGTHRSTGVPGVSHVTLVRKRPASRTRPGTAMTG</sequence>
<organism evidence="2 3">
    <name type="scientific">Streptomyces incanus</name>
    <dbReference type="NCBI Taxonomy" id="887453"/>
    <lineage>
        <taxon>Bacteria</taxon>
        <taxon>Bacillati</taxon>
        <taxon>Actinomycetota</taxon>
        <taxon>Actinomycetes</taxon>
        <taxon>Kitasatosporales</taxon>
        <taxon>Streptomycetaceae</taxon>
        <taxon>Streptomyces</taxon>
    </lineage>
</organism>
<name>A0ABW0XMD1_9ACTN</name>
<gene>
    <name evidence="2" type="ORF">ACFP2V_08520</name>
</gene>